<keyword evidence="2" id="KW-0813">Transport</keyword>
<comment type="subcellular location">
    <subcellularLocation>
        <location evidence="1">Membrane</location>
        <topology evidence="1">Multi-pass membrane protein</topology>
    </subcellularLocation>
</comment>
<proteinExistence type="predicted"/>
<dbReference type="PANTHER" id="PTHR23511:SF35">
    <property type="entry name" value="MAJOR FACILITATOR SUPERFAMILY (MFS) PROFILE DOMAIN-CONTAINING PROTEIN"/>
    <property type="match status" value="1"/>
</dbReference>
<evidence type="ECO:0000256" key="3">
    <source>
        <dbReference type="ARBA" id="ARBA00022692"/>
    </source>
</evidence>
<feature type="transmembrane region" description="Helical" evidence="6">
    <location>
        <begin position="102"/>
        <end position="121"/>
    </location>
</feature>
<evidence type="ECO:0000256" key="4">
    <source>
        <dbReference type="ARBA" id="ARBA00022989"/>
    </source>
</evidence>
<gene>
    <name evidence="8" type="ORF">RR48_03695</name>
</gene>
<accession>A0A0N1IG95</accession>
<name>A0A0N1IG95_PAPMA</name>
<dbReference type="PANTHER" id="PTHR23511">
    <property type="entry name" value="SYNAPTIC VESICLE GLYCOPROTEIN 2"/>
    <property type="match status" value="1"/>
</dbReference>
<dbReference type="PROSITE" id="PS50850">
    <property type="entry name" value="MFS"/>
    <property type="match status" value="1"/>
</dbReference>
<keyword evidence="5 6" id="KW-0472">Membrane</keyword>
<evidence type="ECO:0000256" key="1">
    <source>
        <dbReference type="ARBA" id="ARBA00004141"/>
    </source>
</evidence>
<evidence type="ECO:0000256" key="5">
    <source>
        <dbReference type="ARBA" id="ARBA00023136"/>
    </source>
</evidence>
<dbReference type="GO" id="GO:0016020">
    <property type="term" value="C:membrane"/>
    <property type="evidence" value="ECO:0007669"/>
    <property type="project" value="UniProtKB-SubCell"/>
</dbReference>
<dbReference type="AlphaFoldDB" id="A0A0N1IG95"/>
<feature type="transmembrane region" description="Helical" evidence="6">
    <location>
        <begin position="33"/>
        <end position="60"/>
    </location>
</feature>
<keyword evidence="4 6" id="KW-1133">Transmembrane helix</keyword>
<dbReference type="Proteomes" id="UP000053240">
    <property type="component" value="Unassembled WGS sequence"/>
</dbReference>
<evidence type="ECO:0000259" key="7">
    <source>
        <dbReference type="PROSITE" id="PS50850"/>
    </source>
</evidence>
<sequence>MDSETKVEDKVDTVSVYNYDDAVELTGHGRYNYLVLFTCCIIHHAVALDMFGFSMVLAAATCDLQIGIKETGILASAPFAGVFFAFPFGYYADTGGRKRALLLSTIVGFTFAALSSFSINWEMMLAFKIIG</sequence>
<organism evidence="8 9">
    <name type="scientific">Papilio machaon</name>
    <name type="common">Old World swallowtail butterfly</name>
    <dbReference type="NCBI Taxonomy" id="76193"/>
    <lineage>
        <taxon>Eukaryota</taxon>
        <taxon>Metazoa</taxon>
        <taxon>Ecdysozoa</taxon>
        <taxon>Arthropoda</taxon>
        <taxon>Hexapoda</taxon>
        <taxon>Insecta</taxon>
        <taxon>Pterygota</taxon>
        <taxon>Neoptera</taxon>
        <taxon>Endopterygota</taxon>
        <taxon>Lepidoptera</taxon>
        <taxon>Glossata</taxon>
        <taxon>Ditrysia</taxon>
        <taxon>Papilionoidea</taxon>
        <taxon>Papilionidae</taxon>
        <taxon>Papilioninae</taxon>
        <taxon>Papilio</taxon>
    </lineage>
</organism>
<keyword evidence="9" id="KW-1185">Reference proteome</keyword>
<protein>
    <submittedName>
        <fullName evidence="8">Synaptic vesicle glycoprotein 2B</fullName>
    </submittedName>
</protein>
<dbReference type="InterPro" id="IPR020846">
    <property type="entry name" value="MFS_dom"/>
</dbReference>
<dbReference type="InParanoid" id="A0A0N1IG95"/>
<evidence type="ECO:0000256" key="2">
    <source>
        <dbReference type="ARBA" id="ARBA00022448"/>
    </source>
</evidence>
<dbReference type="Gene3D" id="1.20.1250.20">
    <property type="entry name" value="MFS general substrate transporter like domains"/>
    <property type="match status" value="1"/>
</dbReference>
<dbReference type="SUPFAM" id="SSF103473">
    <property type="entry name" value="MFS general substrate transporter"/>
    <property type="match status" value="1"/>
</dbReference>
<dbReference type="GO" id="GO:0022857">
    <property type="term" value="F:transmembrane transporter activity"/>
    <property type="evidence" value="ECO:0007669"/>
    <property type="project" value="InterPro"/>
</dbReference>
<keyword evidence="3 6" id="KW-0812">Transmembrane</keyword>
<evidence type="ECO:0000256" key="6">
    <source>
        <dbReference type="SAM" id="Phobius"/>
    </source>
</evidence>
<reference evidence="8 9" key="1">
    <citation type="journal article" date="2015" name="Nat. Commun.">
        <title>Outbred genome sequencing and CRISPR/Cas9 gene editing in butterflies.</title>
        <authorList>
            <person name="Li X."/>
            <person name="Fan D."/>
            <person name="Zhang W."/>
            <person name="Liu G."/>
            <person name="Zhang L."/>
            <person name="Zhao L."/>
            <person name="Fang X."/>
            <person name="Chen L."/>
            <person name="Dong Y."/>
            <person name="Chen Y."/>
            <person name="Ding Y."/>
            <person name="Zhao R."/>
            <person name="Feng M."/>
            <person name="Zhu Y."/>
            <person name="Feng Y."/>
            <person name="Jiang X."/>
            <person name="Zhu D."/>
            <person name="Xiang H."/>
            <person name="Feng X."/>
            <person name="Li S."/>
            <person name="Wang J."/>
            <person name="Zhang G."/>
            <person name="Kronforst M.R."/>
            <person name="Wang W."/>
        </authorList>
    </citation>
    <scope>NUCLEOTIDE SEQUENCE [LARGE SCALE GENOMIC DNA]</scope>
    <source>
        <strain evidence="8">Ya'a_city_454_Pm</strain>
        <tissue evidence="8">Whole body</tissue>
    </source>
</reference>
<evidence type="ECO:0000313" key="9">
    <source>
        <dbReference type="Proteomes" id="UP000053240"/>
    </source>
</evidence>
<dbReference type="InterPro" id="IPR036259">
    <property type="entry name" value="MFS_trans_sf"/>
</dbReference>
<dbReference type="EMBL" id="KQ460542">
    <property type="protein sequence ID" value="KPJ14145.1"/>
    <property type="molecule type" value="Genomic_DNA"/>
</dbReference>
<feature type="domain" description="Major facilitator superfamily (MFS) profile" evidence="7">
    <location>
        <begin position="35"/>
        <end position="131"/>
    </location>
</feature>
<evidence type="ECO:0000313" key="8">
    <source>
        <dbReference type="EMBL" id="KPJ14145.1"/>
    </source>
</evidence>
<feature type="transmembrane region" description="Helical" evidence="6">
    <location>
        <begin position="72"/>
        <end position="90"/>
    </location>
</feature>